<feature type="region of interest" description="Disordered" evidence="1">
    <location>
        <begin position="1"/>
        <end position="97"/>
    </location>
</feature>
<evidence type="ECO:0000313" key="2">
    <source>
        <dbReference type="EMBL" id="KAJ0407746.1"/>
    </source>
</evidence>
<keyword evidence="3" id="KW-1185">Reference proteome</keyword>
<protein>
    <submittedName>
        <fullName evidence="2">Uncharacterized protein</fullName>
    </submittedName>
</protein>
<evidence type="ECO:0000313" key="3">
    <source>
        <dbReference type="Proteomes" id="UP001209570"/>
    </source>
</evidence>
<reference evidence="2" key="1">
    <citation type="submission" date="2021-12" db="EMBL/GenBank/DDBJ databases">
        <title>Prjna785345.</title>
        <authorList>
            <person name="Rujirawat T."/>
            <person name="Krajaejun T."/>
        </authorList>
    </citation>
    <scope>NUCLEOTIDE SEQUENCE</scope>
    <source>
        <strain evidence="2">Pi057C3</strain>
    </source>
</reference>
<evidence type="ECO:0000256" key="1">
    <source>
        <dbReference type="SAM" id="MobiDB-lite"/>
    </source>
</evidence>
<feature type="compositionally biased region" description="Polar residues" evidence="1">
    <location>
        <begin position="31"/>
        <end position="41"/>
    </location>
</feature>
<dbReference type="AlphaFoldDB" id="A0AAD5LS90"/>
<dbReference type="EMBL" id="JAKCXM010000018">
    <property type="protein sequence ID" value="KAJ0407746.1"/>
    <property type="molecule type" value="Genomic_DNA"/>
</dbReference>
<name>A0AAD5LS90_PYTIN</name>
<feature type="compositionally biased region" description="Acidic residues" evidence="1">
    <location>
        <begin position="326"/>
        <end position="342"/>
    </location>
</feature>
<feature type="compositionally biased region" description="Acidic residues" evidence="1">
    <location>
        <begin position="14"/>
        <end position="24"/>
    </location>
</feature>
<comment type="caution">
    <text evidence="2">The sequence shown here is derived from an EMBL/GenBank/DDBJ whole genome shotgun (WGS) entry which is preliminary data.</text>
</comment>
<organism evidence="2 3">
    <name type="scientific">Pythium insidiosum</name>
    <name type="common">Pythiosis disease agent</name>
    <dbReference type="NCBI Taxonomy" id="114742"/>
    <lineage>
        <taxon>Eukaryota</taxon>
        <taxon>Sar</taxon>
        <taxon>Stramenopiles</taxon>
        <taxon>Oomycota</taxon>
        <taxon>Peronosporomycetes</taxon>
        <taxon>Pythiales</taxon>
        <taxon>Pythiaceae</taxon>
        <taxon>Pythium</taxon>
    </lineage>
</organism>
<gene>
    <name evidence="2" type="ORF">P43SY_009083</name>
</gene>
<sequence>MTSKTSPYALASTADDEDDDEEETVELRVSASRQDQSSGQRTALRKMSSSTSSRSTAYQGKPHSLISTAGIDPAKASPFSVDDGEDDGYRPPVRVGSTSPMLEVTKLAGAIQRLPAVISGASTGDVTPDAYDYDTGRHDDAKEQLSRLKLQAFWQLLLTGFEVLRFSIGKRAKKYVLWLGLDGNLFLGGAKNDKTSAKALFLADVARVQKGSDSHFFTRSPSWKDARGKGNLTFSIHGRHGKEERIFAIQVWKPTVRNLLVENFETLLRMLKSDADGEFPRVAQRVVAKHYARTGEILTLRQVDAILLKQEEERKSRDVVERDSDGENEDMNDSDSSDDERDGGERDILG</sequence>
<proteinExistence type="predicted"/>
<feature type="compositionally biased region" description="Basic and acidic residues" evidence="1">
    <location>
        <begin position="313"/>
        <end position="325"/>
    </location>
</feature>
<dbReference type="Proteomes" id="UP001209570">
    <property type="component" value="Unassembled WGS sequence"/>
</dbReference>
<accession>A0AAD5LS90</accession>
<feature type="region of interest" description="Disordered" evidence="1">
    <location>
        <begin position="313"/>
        <end position="350"/>
    </location>
</feature>